<evidence type="ECO:0000259" key="1">
    <source>
        <dbReference type="Pfam" id="PF00462"/>
    </source>
</evidence>
<dbReference type="Pfam" id="PF00462">
    <property type="entry name" value="Glutaredoxin"/>
    <property type="match status" value="1"/>
</dbReference>
<dbReference type="InterPro" id="IPR002109">
    <property type="entry name" value="Glutaredoxin"/>
</dbReference>
<dbReference type="SUPFAM" id="SSF52833">
    <property type="entry name" value="Thioredoxin-like"/>
    <property type="match status" value="1"/>
</dbReference>
<proteinExistence type="predicted"/>
<comment type="caution">
    <text evidence="2">The sequence shown here is derived from an EMBL/GenBank/DDBJ whole genome shotgun (WGS) entry which is preliminary data.</text>
</comment>
<name>A0A7C7ZGB9_9ARCH</name>
<sequence>MTLRMYGTAWCGDCHRAKAWLDAAGITYEYLDIEGDDALRDRAVALNDGFQRVPVLEFDDGSVLVEPTNEQLVAKLKIE</sequence>
<dbReference type="Proteomes" id="UP000589516">
    <property type="component" value="Unassembled WGS sequence"/>
</dbReference>
<dbReference type="AlphaFoldDB" id="A0A7C7ZGB9"/>
<dbReference type="Gene3D" id="3.40.30.10">
    <property type="entry name" value="Glutaredoxin"/>
    <property type="match status" value="1"/>
</dbReference>
<reference evidence="3" key="1">
    <citation type="journal article" date="2019" name="bioRxiv">
        <title>Genome diversification in globally distributed novel marine Proteobacteria is linked to environmental adaptation.</title>
        <authorList>
            <person name="Zhou Z."/>
            <person name="Tran P.Q."/>
            <person name="Kieft K."/>
            <person name="Anantharaman K."/>
        </authorList>
    </citation>
    <scope>NUCLEOTIDE SEQUENCE [LARGE SCALE GENOMIC DNA]</scope>
</reference>
<evidence type="ECO:0000313" key="3">
    <source>
        <dbReference type="Proteomes" id="UP000589516"/>
    </source>
</evidence>
<gene>
    <name evidence="2" type="ORF">EYQ16_03770</name>
</gene>
<feature type="domain" description="Glutaredoxin" evidence="1">
    <location>
        <begin position="5"/>
        <end position="60"/>
    </location>
</feature>
<dbReference type="InterPro" id="IPR036249">
    <property type="entry name" value="Thioredoxin-like_sf"/>
</dbReference>
<dbReference type="PROSITE" id="PS51354">
    <property type="entry name" value="GLUTAREDOXIN_2"/>
    <property type="match status" value="1"/>
</dbReference>
<evidence type="ECO:0000313" key="2">
    <source>
        <dbReference type="EMBL" id="HIG63620.1"/>
    </source>
</evidence>
<organism evidence="2 3">
    <name type="scientific">Marine Group III euryarchaeote</name>
    <dbReference type="NCBI Taxonomy" id="2173149"/>
    <lineage>
        <taxon>Archaea</taxon>
        <taxon>Methanobacteriati</taxon>
        <taxon>Thermoplasmatota</taxon>
        <taxon>Thermoplasmata</taxon>
        <taxon>Candidatus Thermoprofundales</taxon>
    </lineage>
</organism>
<protein>
    <submittedName>
        <fullName evidence="2">NrdH-redoxin</fullName>
    </submittedName>
</protein>
<dbReference type="EMBL" id="DUAV01000024">
    <property type="protein sequence ID" value="HIG63620.1"/>
    <property type="molecule type" value="Genomic_DNA"/>
</dbReference>
<dbReference type="CDD" id="cd02976">
    <property type="entry name" value="NrdH"/>
    <property type="match status" value="1"/>
</dbReference>
<accession>A0A7C7ZGB9</accession>